<dbReference type="GeneID" id="109482127"/>
<dbReference type="InterPro" id="IPR026820">
    <property type="entry name" value="VioB/RebD_dom"/>
</dbReference>
<accession>A0A6P5A1Z7</accession>
<evidence type="ECO:0000313" key="3">
    <source>
        <dbReference type="RefSeq" id="XP_019640384.1"/>
    </source>
</evidence>
<reference evidence="3" key="1">
    <citation type="submission" date="2025-08" db="UniProtKB">
        <authorList>
            <consortium name="RefSeq"/>
        </authorList>
    </citation>
    <scope>IDENTIFICATION</scope>
    <source>
        <tissue evidence="3">Gonad</tissue>
    </source>
</reference>
<dbReference type="Pfam" id="PF12902">
    <property type="entry name" value="Ferritin-like"/>
    <property type="match status" value="1"/>
</dbReference>
<dbReference type="Proteomes" id="UP000515135">
    <property type="component" value="Unplaced"/>
</dbReference>
<dbReference type="AlphaFoldDB" id="A0A6P5A1Z7"/>
<sequence length="1063" mass="119116">MQTKFTCGSPLPKLARKMKLTISIFLFLGLLWVVHAGYPRLHFAGNFLADTPTLNNDPVNFNINTFNASRNPPCYINYTGDCDWNPNGSGDFRFVNCSVTKVCYKDGKCSQGDPLVGKRIIGSDDTVAGKIVDLDPFIELVTTQLWGLVVGVEDAFQGKFKTNTVMDIWQRCKKPWCPGDPRPGRSGYWSSILTDVTWMDVDIGSTFINELRYSQQGNGILNIKFTVDLMQEDSRRPNYTLGRVVGTISAVDGSLDPEQYIPEFNRMMWWQGPQWLSPNVPRESPENSTYWNAPFYVDDVSKKVVVDLSNSLPTNLEGDLLDQGSLFLVVLHQQPSSLTIVEGRIMDCNTLLAPCCTNLGRIPYTNPGFLLKNSGIATFCLRPLAQKYPLMIVREEKVSCPDSEDCPKQCTPILVERQDGLYIGPAGDRVFRIPQPKTENPPSKPHGAGGISCWSSKVFATQFGKPKAGVGLSIQPYDRQNTGEPADVIDIIRVDCSGYAKPNKTNAYGIAAFTFVNYEGGLDCSRRPPNRPAYLLGQLYIYKMTLSGDNSFPPNLLTSTHLYCKINKKENYTWDEDIYPILKLYENLYPVMKPLFNLASKDEVQANSDHLHYAMSLPIESPNHMPVTRDLSPAKRDMILEWLKPSEETPDTAQDLEINNQLEVILPFLRTALTLEWATIPPYLSAYYSIKDGYNKEIAMLLKSIVIEEMTHLSMVANILNFLGEAPNFTNQTLWPKYPGKLPGGVMPNLTVGLARFSKQVTHDVFMGIETPECDPDLLEVHRLLWQIPPRVRPAEIPQQCQNIDNNANCDPLSVNILQKCTESNYNMSTIGALYIHRILCPMIYLYMSHPGVFAPKKENLDKQVPIPFCVLDICSAIEGIKYIIGEGEGGDPCNPFFEEELSHYYKFKEIWKGKQLVAAVGNSSQSCTSGSCDNNPDDQSPDTDPFTPCNDVHCSKNYTFTGPIIPFNEEGVWPTLPNPSTSHYPPGSRARILSDSFNLKYTNLMTCLHETFNGNPGQFSQCYALMTSLTVDAKRLVQTNLTATDDVYGAPTFEWYSRDGNN</sequence>
<gene>
    <name evidence="3" type="primary">LOC109482127</name>
</gene>
<protein>
    <submittedName>
        <fullName evidence="3">Uncharacterized protein LOC109482127</fullName>
    </submittedName>
</protein>
<dbReference type="InterPro" id="IPR009078">
    <property type="entry name" value="Ferritin-like_SF"/>
</dbReference>
<evidence type="ECO:0000313" key="2">
    <source>
        <dbReference type="Proteomes" id="UP000515135"/>
    </source>
</evidence>
<organism evidence="2 3">
    <name type="scientific">Branchiostoma belcheri</name>
    <name type="common">Amphioxus</name>
    <dbReference type="NCBI Taxonomy" id="7741"/>
    <lineage>
        <taxon>Eukaryota</taxon>
        <taxon>Metazoa</taxon>
        <taxon>Chordata</taxon>
        <taxon>Cephalochordata</taxon>
        <taxon>Leptocardii</taxon>
        <taxon>Amphioxiformes</taxon>
        <taxon>Branchiostomatidae</taxon>
        <taxon>Branchiostoma</taxon>
    </lineage>
</organism>
<dbReference type="Gene3D" id="1.20.1260.10">
    <property type="match status" value="1"/>
</dbReference>
<dbReference type="OrthoDB" id="3143730at2759"/>
<evidence type="ECO:0000259" key="1">
    <source>
        <dbReference type="Pfam" id="PF12902"/>
    </source>
</evidence>
<dbReference type="PANTHER" id="PTHR34400:SF4">
    <property type="entry name" value="MEMBRANE PROTEIN"/>
    <property type="match status" value="1"/>
</dbReference>
<dbReference type="CDD" id="cd00657">
    <property type="entry name" value="Ferritin_like"/>
    <property type="match status" value="1"/>
</dbReference>
<keyword evidence="2" id="KW-1185">Reference proteome</keyword>
<dbReference type="KEGG" id="bbel:109482127"/>
<feature type="domain" description="Iminophenyl-pyruvate dimer synthase" evidence="1">
    <location>
        <begin position="669"/>
        <end position="911"/>
    </location>
</feature>
<dbReference type="PANTHER" id="PTHR34400">
    <property type="match status" value="1"/>
</dbReference>
<dbReference type="InterPro" id="IPR012347">
    <property type="entry name" value="Ferritin-like"/>
</dbReference>
<proteinExistence type="predicted"/>
<name>A0A6P5A1Z7_BRABE</name>
<dbReference type="RefSeq" id="XP_019640384.1">
    <property type="nucleotide sequence ID" value="XM_019784825.1"/>
</dbReference>
<dbReference type="SUPFAM" id="SSF47240">
    <property type="entry name" value="Ferritin-like"/>
    <property type="match status" value="1"/>
</dbReference>